<dbReference type="NCBIfam" id="NF033788">
    <property type="entry name" value="HTH_metalloreg"/>
    <property type="match status" value="1"/>
</dbReference>
<dbReference type="AlphaFoldDB" id="A0A1G6L882"/>
<dbReference type="InterPro" id="IPR036390">
    <property type="entry name" value="WH_DNA-bd_sf"/>
</dbReference>
<dbReference type="PANTHER" id="PTHR33154:SF33">
    <property type="entry name" value="TRANSCRIPTIONAL REPRESSOR SDPR"/>
    <property type="match status" value="1"/>
</dbReference>
<dbReference type="InterPro" id="IPR036388">
    <property type="entry name" value="WH-like_DNA-bd_sf"/>
</dbReference>
<dbReference type="PANTHER" id="PTHR33154">
    <property type="entry name" value="TRANSCRIPTIONAL REGULATOR, ARSR FAMILY"/>
    <property type="match status" value="1"/>
</dbReference>
<keyword evidence="1" id="KW-0805">Transcription regulation</keyword>
<dbReference type="Pfam" id="PF01022">
    <property type="entry name" value="HTH_5"/>
    <property type="match status" value="1"/>
</dbReference>
<dbReference type="Proteomes" id="UP000198528">
    <property type="component" value="Unassembled WGS sequence"/>
</dbReference>
<gene>
    <name evidence="5" type="ORF">SAMN04487824_11248</name>
</gene>
<proteinExistence type="predicted"/>
<keyword evidence="2" id="KW-0238">DNA-binding</keyword>
<name>A0A1G6L882_9ACTN</name>
<dbReference type="InterPro" id="IPR001845">
    <property type="entry name" value="HTH_ArsR_DNA-bd_dom"/>
</dbReference>
<sequence>MVGDAFKALGDPTRRRILELLADGDLTAGQIADNFDISKPSVSNHLGVLRSSGLVTSRRSGQSIIYHLNTTVFQELMQWIAGLGHASGKDGGHGHS</sequence>
<organism evidence="5 6">
    <name type="scientific">Parafannyhessea umbonata</name>
    <dbReference type="NCBI Taxonomy" id="604330"/>
    <lineage>
        <taxon>Bacteria</taxon>
        <taxon>Bacillati</taxon>
        <taxon>Actinomycetota</taxon>
        <taxon>Coriobacteriia</taxon>
        <taxon>Coriobacteriales</taxon>
        <taxon>Atopobiaceae</taxon>
        <taxon>Parafannyhessea</taxon>
    </lineage>
</organism>
<accession>A0A1G6L882</accession>
<protein>
    <submittedName>
        <fullName evidence="5">Transcriptional regulator, ArsR family</fullName>
    </submittedName>
</protein>
<evidence type="ECO:0000256" key="1">
    <source>
        <dbReference type="ARBA" id="ARBA00023015"/>
    </source>
</evidence>
<evidence type="ECO:0000256" key="3">
    <source>
        <dbReference type="ARBA" id="ARBA00023163"/>
    </source>
</evidence>
<dbReference type="STRING" id="604330.SAMN04489857_0087"/>
<dbReference type="EMBL" id="FMZL01000012">
    <property type="protein sequence ID" value="SDC39454.1"/>
    <property type="molecule type" value="Genomic_DNA"/>
</dbReference>
<dbReference type="RefSeq" id="WP_090846663.1">
    <property type="nucleotide sequence ID" value="NZ_FMZL01000012.1"/>
</dbReference>
<dbReference type="Gene3D" id="1.10.10.10">
    <property type="entry name" value="Winged helix-like DNA-binding domain superfamily/Winged helix DNA-binding domain"/>
    <property type="match status" value="1"/>
</dbReference>
<dbReference type="SMART" id="SM00418">
    <property type="entry name" value="HTH_ARSR"/>
    <property type="match status" value="1"/>
</dbReference>
<evidence type="ECO:0000259" key="4">
    <source>
        <dbReference type="PROSITE" id="PS50987"/>
    </source>
</evidence>
<dbReference type="GO" id="GO:0003677">
    <property type="term" value="F:DNA binding"/>
    <property type="evidence" value="ECO:0007669"/>
    <property type="project" value="UniProtKB-KW"/>
</dbReference>
<evidence type="ECO:0000256" key="2">
    <source>
        <dbReference type="ARBA" id="ARBA00023125"/>
    </source>
</evidence>
<reference evidence="6" key="1">
    <citation type="submission" date="2016-10" db="EMBL/GenBank/DDBJ databases">
        <authorList>
            <person name="Varghese N."/>
            <person name="Submissions S."/>
        </authorList>
    </citation>
    <scope>NUCLEOTIDE SEQUENCE [LARGE SCALE GENOMIC DNA]</scope>
    <source>
        <strain evidence="6">DSM 22619</strain>
    </source>
</reference>
<dbReference type="NCBIfam" id="NF033789">
    <property type="entry name" value="repress_SdpR"/>
    <property type="match status" value="1"/>
</dbReference>
<dbReference type="PRINTS" id="PR00778">
    <property type="entry name" value="HTHARSR"/>
</dbReference>
<evidence type="ECO:0000313" key="5">
    <source>
        <dbReference type="EMBL" id="SDC39454.1"/>
    </source>
</evidence>
<dbReference type="GO" id="GO:0003700">
    <property type="term" value="F:DNA-binding transcription factor activity"/>
    <property type="evidence" value="ECO:0007669"/>
    <property type="project" value="InterPro"/>
</dbReference>
<keyword evidence="3" id="KW-0804">Transcription</keyword>
<feature type="domain" description="HTH arsR-type" evidence="4">
    <location>
        <begin position="1"/>
        <end position="88"/>
    </location>
</feature>
<dbReference type="InterPro" id="IPR051081">
    <property type="entry name" value="HTH_MetalResp_TranReg"/>
</dbReference>
<dbReference type="SUPFAM" id="SSF46785">
    <property type="entry name" value="Winged helix' DNA-binding domain"/>
    <property type="match status" value="1"/>
</dbReference>
<evidence type="ECO:0000313" key="6">
    <source>
        <dbReference type="Proteomes" id="UP000198528"/>
    </source>
</evidence>
<dbReference type="InterPro" id="IPR047796">
    <property type="entry name" value="SdpR-like_repress"/>
</dbReference>
<dbReference type="InterPro" id="IPR011991">
    <property type="entry name" value="ArsR-like_HTH"/>
</dbReference>
<dbReference type="CDD" id="cd00090">
    <property type="entry name" value="HTH_ARSR"/>
    <property type="match status" value="1"/>
</dbReference>
<keyword evidence="6" id="KW-1185">Reference proteome</keyword>
<dbReference type="PROSITE" id="PS50987">
    <property type="entry name" value="HTH_ARSR_2"/>
    <property type="match status" value="1"/>
</dbReference>